<dbReference type="InterPro" id="IPR019638">
    <property type="entry name" value="DUF2502"/>
</dbReference>
<evidence type="ECO:0000313" key="4">
    <source>
        <dbReference type="Proteomes" id="UP000604737"/>
    </source>
</evidence>
<feature type="region of interest" description="Disordered" evidence="1">
    <location>
        <begin position="92"/>
        <end position="126"/>
    </location>
</feature>
<evidence type="ECO:0000256" key="1">
    <source>
        <dbReference type="SAM" id="MobiDB-lite"/>
    </source>
</evidence>
<feature type="chain" id="PRO_5047321343" description="DUF2502 domain-containing protein" evidence="2">
    <location>
        <begin position="24"/>
        <end position="126"/>
    </location>
</feature>
<keyword evidence="2" id="KW-0732">Signal</keyword>
<dbReference type="Proteomes" id="UP000604737">
    <property type="component" value="Unassembled WGS sequence"/>
</dbReference>
<reference evidence="4" key="1">
    <citation type="journal article" date="2019" name="Int. J. Syst. Evol. Microbiol.">
        <title>The Global Catalogue of Microorganisms (GCM) 10K type strain sequencing project: providing services to taxonomists for standard genome sequencing and annotation.</title>
        <authorList>
            <consortium name="The Broad Institute Genomics Platform"/>
            <consortium name="The Broad Institute Genome Sequencing Center for Infectious Disease"/>
            <person name="Wu L."/>
            <person name="Ma J."/>
        </authorList>
    </citation>
    <scope>NUCLEOTIDE SEQUENCE [LARGE SCALE GENOMIC DNA]</scope>
    <source>
        <strain evidence="4">KCTC 23701</strain>
    </source>
</reference>
<sequence length="126" mass="14579">MKKLLITGLLAALPLAAPLVARAADVSIGISVPGVSVYIGDRDDRGYYWYDGRYRDPAWWNAHPQYHPKYGYRNPRGYYWDGGRYRDEQWWKKNGKHDGKHKHYDHDDDDRGGYHCPPGQAKKGNC</sequence>
<organism evidence="3 4">
    <name type="scientific">Jeongeupia chitinilytica</name>
    <dbReference type="NCBI Taxonomy" id="1041641"/>
    <lineage>
        <taxon>Bacteria</taxon>
        <taxon>Pseudomonadati</taxon>
        <taxon>Pseudomonadota</taxon>
        <taxon>Betaproteobacteria</taxon>
        <taxon>Neisseriales</taxon>
        <taxon>Chitinibacteraceae</taxon>
        <taxon>Jeongeupia</taxon>
    </lineage>
</organism>
<feature type="signal peptide" evidence="2">
    <location>
        <begin position="1"/>
        <end position="23"/>
    </location>
</feature>
<evidence type="ECO:0000313" key="3">
    <source>
        <dbReference type="EMBL" id="GHD58204.1"/>
    </source>
</evidence>
<gene>
    <name evidence="3" type="ORF">GCM10007350_07740</name>
</gene>
<evidence type="ECO:0000256" key="2">
    <source>
        <dbReference type="SAM" id="SignalP"/>
    </source>
</evidence>
<name>A0ABQ3GY70_9NEIS</name>
<feature type="compositionally biased region" description="Basic residues" evidence="1">
    <location>
        <begin position="93"/>
        <end position="103"/>
    </location>
</feature>
<dbReference type="EMBL" id="BMYO01000002">
    <property type="protein sequence ID" value="GHD58204.1"/>
    <property type="molecule type" value="Genomic_DNA"/>
</dbReference>
<dbReference type="RefSeq" id="WP_189458846.1">
    <property type="nucleotide sequence ID" value="NZ_BMYO01000002.1"/>
</dbReference>
<accession>A0ABQ3GY70</accession>
<dbReference type="Pfam" id="PF10697">
    <property type="entry name" value="DUF2502"/>
    <property type="match status" value="1"/>
</dbReference>
<feature type="compositionally biased region" description="Basic and acidic residues" evidence="1">
    <location>
        <begin position="104"/>
        <end position="113"/>
    </location>
</feature>
<protein>
    <recommendedName>
        <fullName evidence="5">DUF2502 domain-containing protein</fullName>
    </recommendedName>
</protein>
<comment type="caution">
    <text evidence="3">The sequence shown here is derived from an EMBL/GenBank/DDBJ whole genome shotgun (WGS) entry which is preliminary data.</text>
</comment>
<keyword evidence="4" id="KW-1185">Reference proteome</keyword>
<proteinExistence type="predicted"/>
<evidence type="ECO:0008006" key="5">
    <source>
        <dbReference type="Google" id="ProtNLM"/>
    </source>
</evidence>